<feature type="region of interest" description="Disordered" evidence="5">
    <location>
        <begin position="1"/>
        <end position="26"/>
    </location>
</feature>
<sequence length="254" mass="28484">MTKNESLNIPWLEAETPLPHPESAQKSGTTLAGLVAAGGGLSVARLCEAYQQGMFPWFSNGQPVLWWSPDPRMVLHTAEFKLHRSLRKTLQHFQNNPRCEIRFDSRFSDVIRHCANSPRLGQPGTWIVAEMISAYEALHLAGWAHSIETWVDGELVGGLYCVAIGNTVFGESMFAHQTDASKIALAALVAFARAHHISWIDCQQNTKHLASLGAREILRSEFLQKIRQADHEAALTWRFDTAYWREILSQKGLP</sequence>
<reference evidence="6 7" key="1">
    <citation type="submission" date="2017-04" db="EMBL/GenBank/DDBJ databases">
        <title>Unexpected and diverse lifestyles within the genus Limnohabitans.</title>
        <authorList>
            <person name="Kasalicky V."/>
            <person name="Mehrshad M."/>
            <person name="Andrei S.-A."/>
            <person name="Salcher M."/>
            <person name="Kratochvilova H."/>
            <person name="Simek K."/>
            <person name="Ghai R."/>
        </authorList>
    </citation>
    <scope>NUCLEOTIDE SEQUENCE [LARGE SCALE GENOMIC DNA]</scope>
    <source>
        <strain evidence="6 7">MWH-C5</strain>
    </source>
</reference>
<dbReference type="SUPFAM" id="SSF55729">
    <property type="entry name" value="Acyl-CoA N-acyltransferases (Nat)"/>
    <property type="match status" value="1"/>
</dbReference>
<comment type="caution">
    <text evidence="6">The sequence shown here is derived from an EMBL/GenBank/DDBJ whole genome shotgun (WGS) entry which is preliminary data.</text>
</comment>
<dbReference type="PANTHER" id="PTHR30098">
    <property type="entry name" value="LEUCYL/PHENYLALANYL-TRNA--PROTEIN TRANSFERASE"/>
    <property type="match status" value="1"/>
</dbReference>
<evidence type="ECO:0000256" key="5">
    <source>
        <dbReference type="SAM" id="MobiDB-lite"/>
    </source>
</evidence>
<dbReference type="InterPro" id="IPR042221">
    <property type="entry name" value="Leu/Phe-tRNA_Trfase_N"/>
</dbReference>
<comment type="catalytic activity">
    <reaction evidence="4">
        <text>N-terminal L-arginyl-[protein] + L-leucyl-tRNA(Leu) = N-terminal L-leucyl-L-arginyl-[protein] + tRNA(Leu) + H(+)</text>
        <dbReference type="Rhea" id="RHEA:50416"/>
        <dbReference type="Rhea" id="RHEA-COMP:9613"/>
        <dbReference type="Rhea" id="RHEA-COMP:9622"/>
        <dbReference type="Rhea" id="RHEA-COMP:12672"/>
        <dbReference type="Rhea" id="RHEA-COMP:12673"/>
        <dbReference type="ChEBI" id="CHEBI:15378"/>
        <dbReference type="ChEBI" id="CHEBI:64719"/>
        <dbReference type="ChEBI" id="CHEBI:78442"/>
        <dbReference type="ChEBI" id="CHEBI:78494"/>
        <dbReference type="ChEBI" id="CHEBI:133044"/>
        <dbReference type="EC" id="2.3.2.6"/>
    </reaction>
</comment>
<comment type="subcellular location">
    <subcellularLocation>
        <location evidence="4">Cytoplasm</location>
    </subcellularLocation>
</comment>
<dbReference type="GO" id="GO:0008914">
    <property type="term" value="F:leucyl-tRNA--protein transferase activity"/>
    <property type="evidence" value="ECO:0007669"/>
    <property type="project" value="UniProtKB-UniRule"/>
</dbReference>
<evidence type="ECO:0000313" key="7">
    <source>
        <dbReference type="Proteomes" id="UP000251341"/>
    </source>
</evidence>
<evidence type="ECO:0000313" key="6">
    <source>
        <dbReference type="EMBL" id="PUE60631.1"/>
    </source>
</evidence>
<dbReference type="NCBIfam" id="TIGR00667">
    <property type="entry name" value="aat"/>
    <property type="match status" value="1"/>
</dbReference>
<comment type="catalytic activity">
    <reaction evidence="4">
        <text>L-phenylalanyl-tRNA(Phe) + an N-terminal L-alpha-aminoacyl-[protein] = an N-terminal L-phenylalanyl-L-alpha-aminoacyl-[protein] + tRNA(Phe)</text>
        <dbReference type="Rhea" id="RHEA:43632"/>
        <dbReference type="Rhea" id="RHEA-COMP:9668"/>
        <dbReference type="Rhea" id="RHEA-COMP:9699"/>
        <dbReference type="Rhea" id="RHEA-COMP:10636"/>
        <dbReference type="Rhea" id="RHEA-COMP:10637"/>
        <dbReference type="ChEBI" id="CHEBI:78442"/>
        <dbReference type="ChEBI" id="CHEBI:78531"/>
        <dbReference type="ChEBI" id="CHEBI:78597"/>
        <dbReference type="ChEBI" id="CHEBI:83561"/>
        <dbReference type="EC" id="2.3.2.6"/>
    </reaction>
</comment>
<comment type="similarity">
    <text evidence="4">Belongs to the L/F-transferase family.</text>
</comment>
<dbReference type="HAMAP" id="MF_00688">
    <property type="entry name" value="Leu_Phe_trans"/>
    <property type="match status" value="1"/>
</dbReference>
<dbReference type="EC" id="2.3.2.6" evidence="4"/>
<dbReference type="AlphaFoldDB" id="A0A315ETL2"/>
<name>A0A315ETL2_9BURK</name>
<evidence type="ECO:0000256" key="3">
    <source>
        <dbReference type="ARBA" id="ARBA00023315"/>
    </source>
</evidence>
<organism evidence="6 7">
    <name type="scientific">Limnohabitans curvus</name>
    <dbReference type="NCBI Taxonomy" id="323423"/>
    <lineage>
        <taxon>Bacteria</taxon>
        <taxon>Pseudomonadati</taxon>
        <taxon>Pseudomonadota</taxon>
        <taxon>Betaproteobacteria</taxon>
        <taxon>Burkholderiales</taxon>
        <taxon>Comamonadaceae</taxon>
        <taxon>Limnohabitans</taxon>
    </lineage>
</organism>
<dbReference type="Gene3D" id="3.40.630.70">
    <property type="entry name" value="Leucyl/phenylalanyl-tRNA-protein transferase, C-terminal domain"/>
    <property type="match status" value="1"/>
</dbReference>
<comment type="function">
    <text evidence="4">Functions in the N-end rule pathway of protein degradation where it conjugates Leu, Phe and, less efficiently, Met from aminoacyl-tRNAs to the N-termini of proteins containing an N-terminal arginine or lysine.</text>
</comment>
<dbReference type="PANTHER" id="PTHR30098:SF2">
    <property type="entry name" value="LEUCYL_PHENYLALANYL-TRNA--PROTEIN TRANSFERASE"/>
    <property type="match status" value="1"/>
</dbReference>
<comment type="catalytic activity">
    <reaction evidence="4">
        <text>N-terminal L-lysyl-[protein] + L-leucyl-tRNA(Leu) = N-terminal L-leucyl-L-lysyl-[protein] + tRNA(Leu) + H(+)</text>
        <dbReference type="Rhea" id="RHEA:12340"/>
        <dbReference type="Rhea" id="RHEA-COMP:9613"/>
        <dbReference type="Rhea" id="RHEA-COMP:9622"/>
        <dbReference type="Rhea" id="RHEA-COMP:12670"/>
        <dbReference type="Rhea" id="RHEA-COMP:12671"/>
        <dbReference type="ChEBI" id="CHEBI:15378"/>
        <dbReference type="ChEBI" id="CHEBI:65249"/>
        <dbReference type="ChEBI" id="CHEBI:78442"/>
        <dbReference type="ChEBI" id="CHEBI:78494"/>
        <dbReference type="ChEBI" id="CHEBI:133043"/>
        <dbReference type="EC" id="2.3.2.6"/>
    </reaction>
</comment>
<dbReference type="InterPro" id="IPR004616">
    <property type="entry name" value="Leu/Phe-tRNA_Trfase"/>
</dbReference>
<protein>
    <recommendedName>
        <fullName evidence="4">Leucyl/phenylalanyl-tRNA--protein transferase</fullName>
        <ecNumber evidence="4">2.3.2.6</ecNumber>
    </recommendedName>
    <alternativeName>
        <fullName evidence="4">L/F-transferase</fullName>
    </alternativeName>
    <alternativeName>
        <fullName evidence="4">Leucyltransferase</fullName>
    </alternativeName>
    <alternativeName>
        <fullName evidence="4">Phenyalanyltransferase</fullName>
    </alternativeName>
</protein>
<dbReference type="Pfam" id="PF03588">
    <property type="entry name" value="Leu_Phe_trans"/>
    <property type="match status" value="1"/>
</dbReference>
<dbReference type="GO" id="GO:0030163">
    <property type="term" value="P:protein catabolic process"/>
    <property type="evidence" value="ECO:0007669"/>
    <property type="project" value="UniProtKB-UniRule"/>
</dbReference>
<dbReference type="InterPro" id="IPR016181">
    <property type="entry name" value="Acyl_CoA_acyltransferase"/>
</dbReference>
<evidence type="ECO:0000256" key="1">
    <source>
        <dbReference type="ARBA" id="ARBA00022490"/>
    </source>
</evidence>
<keyword evidence="2 4" id="KW-0808">Transferase</keyword>
<dbReference type="Proteomes" id="UP000251341">
    <property type="component" value="Unassembled WGS sequence"/>
</dbReference>
<dbReference type="Gene3D" id="3.30.70.3550">
    <property type="entry name" value="Leucyl/phenylalanyl-tRNA-protein transferase, N-terminal domain"/>
    <property type="match status" value="1"/>
</dbReference>
<evidence type="ECO:0000256" key="2">
    <source>
        <dbReference type="ARBA" id="ARBA00022679"/>
    </source>
</evidence>
<dbReference type="EMBL" id="NESP01000001">
    <property type="protein sequence ID" value="PUE60631.1"/>
    <property type="molecule type" value="Genomic_DNA"/>
</dbReference>
<accession>A0A315ETL2</accession>
<evidence type="ECO:0000256" key="4">
    <source>
        <dbReference type="HAMAP-Rule" id="MF_00688"/>
    </source>
</evidence>
<keyword evidence="1 4" id="KW-0963">Cytoplasm</keyword>
<keyword evidence="3 4" id="KW-0012">Acyltransferase</keyword>
<dbReference type="InterPro" id="IPR042203">
    <property type="entry name" value="Leu/Phe-tRNA_Trfase_C"/>
</dbReference>
<proteinExistence type="inferred from homology"/>
<dbReference type="RefSeq" id="WP_108402747.1">
    <property type="nucleotide sequence ID" value="NZ_NESP01000001.1"/>
</dbReference>
<gene>
    <name evidence="4" type="primary">aat</name>
    <name evidence="6" type="ORF">B9Z44_00380</name>
</gene>
<dbReference type="GO" id="GO:0005737">
    <property type="term" value="C:cytoplasm"/>
    <property type="evidence" value="ECO:0007669"/>
    <property type="project" value="UniProtKB-SubCell"/>
</dbReference>
<keyword evidence="7" id="KW-1185">Reference proteome</keyword>